<keyword evidence="1" id="KW-0472">Membrane</keyword>
<comment type="caution">
    <text evidence="2">The sequence shown here is derived from an EMBL/GenBank/DDBJ whole genome shotgun (WGS) entry which is preliminary data.</text>
</comment>
<feature type="transmembrane region" description="Helical" evidence="1">
    <location>
        <begin position="43"/>
        <end position="65"/>
    </location>
</feature>
<dbReference type="Proteomes" id="UP000789739">
    <property type="component" value="Unassembled WGS sequence"/>
</dbReference>
<keyword evidence="1" id="KW-0812">Transmembrane</keyword>
<gene>
    <name evidence="2" type="ORF">PBRASI_LOCUS5651</name>
</gene>
<evidence type="ECO:0000313" key="2">
    <source>
        <dbReference type="EMBL" id="CAG8562232.1"/>
    </source>
</evidence>
<dbReference type="EMBL" id="CAJVPI010000680">
    <property type="protein sequence ID" value="CAG8562232.1"/>
    <property type="molecule type" value="Genomic_DNA"/>
</dbReference>
<keyword evidence="1" id="KW-1133">Transmembrane helix</keyword>
<protein>
    <submittedName>
        <fullName evidence="2">11834_t:CDS:1</fullName>
    </submittedName>
</protein>
<evidence type="ECO:0000256" key="1">
    <source>
        <dbReference type="SAM" id="Phobius"/>
    </source>
</evidence>
<keyword evidence="3" id="KW-1185">Reference proteome</keyword>
<proteinExistence type="predicted"/>
<organism evidence="2 3">
    <name type="scientific">Paraglomus brasilianum</name>
    <dbReference type="NCBI Taxonomy" id="144538"/>
    <lineage>
        <taxon>Eukaryota</taxon>
        <taxon>Fungi</taxon>
        <taxon>Fungi incertae sedis</taxon>
        <taxon>Mucoromycota</taxon>
        <taxon>Glomeromycotina</taxon>
        <taxon>Glomeromycetes</taxon>
        <taxon>Paraglomerales</taxon>
        <taxon>Paraglomeraceae</taxon>
        <taxon>Paraglomus</taxon>
    </lineage>
</organism>
<dbReference type="OrthoDB" id="2438717at2759"/>
<sequence length="189" mass="21745">MSDKWNDYFDKKESYKLKADFDNLMEHGSPETKKVASQLNKNFKCASACKLWAILLLLINLFIVLEGHRLTFHNVNAFWNKIELNRKLQDQLQAAEVEATSSLINITKEAFATTIGNVHSAVENVNDTLQLKQTPLEEWVINGINVTDRFQRFQQTALKKASTTGLTWDNHLEILHVFLKYLMSTVCKN</sequence>
<evidence type="ECO:0000313" key="3">
    <source>
        <dbReference type="Proteomes" id="UP000789739"/>
    </source>
</evidence>
<dbReference type="AlphaFoldDB" id="A0A9N9BDB7"/>
<name>A0A9N9BDB7_9GLOM</name>
<accession>A0A9N9BDB7</accession>
<reference evidence="2" key="1">
    <citation type="submission" date="2021-06" db="EMBL/GenBank/DDBJ databases">
        <authorList>
            <person name="Kallberg Y."/>
            <person name="Tangrot J."/>
            <person name="Rosling A."/>
        </authorList>
    </citation>
    <scope>NUCLEOTIDE SEQUENCE</scope>
    <source>
        <strain evidence="2">BR232B</strain>
    </source>
</reference>